<proteinExistence type="inferred from homology"/>
<dbReference type="InterPro" id="IPR011990">
    <property type="entry name" value="TPR-like_helical_dom_sf"/>
</dbReference>
<keyword evidence="5" id="KW-1185">Reference proteome</keyword>
<sequence>MGSAPFLAMVSPIPSNRLQMAIRPTKLCKSLFNLYPCLSQFVFVHSISSLNAVEETVKAALEAKTYEQLPNILVASDKSRRIQNPFSFLSTLSLTLRTQIIDEILQSFKSIRPRSRPRIVYDLLLSYTLQSSDPIPLSLAVLQCTLRSGCLPAPQIKLLLSEAWLNFRGHSQPVSDSLLEMQDIGFFPDSMTCNYLISSLCAVDQLEEAAKILKGMSGAGCPPDLESFAGLITAMCTFRRTGDAIELVKQMVQKARLTPRQGTVKKVVATLRANREIWKAVELVEFLERKGIPVGFESYELVVEGCLECCEYVLAGKEVVAMTERGFIPYIRVRQKVVEGLVSVNELKLAYLVRERFTELGS</sequence>
<dbReference type="NCBIfam" id="TIGR00756">
    <property type="entry name" value="PPR"/>
    <property type="match status" value="1"/>
</dbReference>
<dbReference type="PROSITE" id="PS51375">
    <property type="entry name" value="PPR"/>
    <property type="match status" value="1"/>
</dbReference>
<dbReference type="Pfam" id="PF13041">
    <property type="entry name" value="PPR_2"/>
    <property type="match status" value="1"/>
</dbReference>
<dbReference type="AlphaFoldDB" id="A0A0B0NKB4"/>
<dbReference type="Gene3D" id="1.25.40.10">
    <property type="entry name" value="Tetratricopeptide repeat domain"/>
    <property type="match status" value="1"/>
</dbReference>
<reference evidence="5" key="1">
    <citation type="submission" date="2014-09" db="EMBL/GenBank/DDBJ databases">
        <authorList>
            <person name="Mudge J."/>
            <person name="Ramaraj T."/>
            <person name="Lindquist I.E."/>
            <person name="Bharti A.K."/>
            <person name="Sundararajan A."/>
            <person name="Cameron C.T."/>
            <person name="Woodward J.E."/>
            <person name="May G.D."/>
            <person name="Brubaker C."/>
            <person name="Broadhvest J."/>
            <person name="Wilkins T.A."/>
        </authorList>
    </citation>
    <scope>NUCLEOTIDE SEQUENCE</scope>
    <source>
        <strain evidence="5">cv. AKA8401</strain>
    </source>
</reference>
<evidence type="ECO:0000313" key="5">
    <source>
        <dbReference type="Proteomes" id="UP000032142"/>
    </source>
</evidence>
<organism evidence="4 5">
    <name type="scientific">Gossypium arboreum</name>
    <name type="common">Tree cotton</name>
    <name type="synonym">Gossypium nanking</name>
    <dbReference type="NCBI Taxonomy" id="29729"/>
    <lineage>
        <taxon>Eukaryota</taxon>
        <taxon>Viridiplantae</taxon>
        <taxon>Streptophyta</taxon>
        <taxon>Embryophyta</taxon>
        <taxon>Tracheophyta</taxon>
        <taxon>Spermatophyta</taxon>
        <taxon>Magnoliopsida</taxon>
        <taxon>eudicotyledons</taxon>
        <taxon>Gunneridae</taxon>
        <taxon>Pentapetalae</taxon>
        <taxon>rosids</taxon>
        <taxon>malvids</taxon>
        <taxon>Malvales</taxon>
        <taxon>Malvaceae</taxon>
        <taxon>Malvoideae</taxon>
        <taxon>Gossypium</taxon>
    </lineage>
</organism>
<comment type="similarity">
    <text evidence="1">Belongs to the PPR family. P subfamily.</text>
</comment>
<accession>A0A0B0NKB4</accession>
<dbReference type="PANTHER" id="PTHR47939">
    <property type="entry name" value="MEMBRANE-ASSOCIATED SALT-INDUCIBLE PROTEIN-LIKE"/>
    <property type="match status" value="1"/>
</dbReference>
<dbReference type="Proteomes" id="UP000032142">
    <property type="component" value="Unassembled WGS sequence"/>
</dbReference>
<dbReference type="InterPro" id="IPR002885">
    <property type="entry name" value="PPR_rpt"/>
</dbReference>
<evidence type="ECO:0000256" key="3">
    <source>
        <dbReference type="PROSITE-ProRule" id="PRU00708"/>
    </source>
</evidence>
<feature type="repeat" description="PPR" evidence="3">
    <location>
        <begin position="189"/>
        <end position="223"/>
    </location>
</feature>
<evidence type="ECO:0008006" key="6">
    <source>
        <dbReference type="Google" id="ProtNLM"/>
    </source>
</evidence>
<evidence type="ECO:0000256" key="2">
    <source>
        <dbReference type="ARBA" id="ARBA00022737"/>
    </source>
</evidence>
<dbReference type="InterPro" id="IPR050667">
    <property type="entry name" value="PPR-containing_protein"/>
</dbReference>
<evidence type="ECO:0000256" key="1">
    <source>
        <dbReference type="ARBA" id="ARBA00007626"/>
    </source>
</evidence>
<dbReference type="PANTHER" id="PTHR47939:SF13">
    <property type="entry name" value="OS03G0201400 PROTEIN"/>
    <property type="match status" value="1"/>
</dbReference>
<protein>
    <recommendedName>
        <fullName evidence="6">Pentatricopeptide repeat-containing protein At1g06270</fullName>
    </recommendedName>
</protein>
<evidence type="ECO:0000313" key="4">
    <source>
        <dbReference type="EMBL" id="KHG11531.1"/>
    </source>
</evidence>
<name>A0A0B0NKB4_GOSAR</name>
<keyword evidence="2" id="KW-0677">Repeat</keyword>
<dbReference type="EMBL" id="KN396022">
    <property type="protein sequence ID" value="KHG11531.1"/>
    <property type="molecule type" value="Genomic_DNA"/>
</dbReference>
<gene>
    <name evidence="4" type="ORF">F383_14549</name>
</gene>